<gene>
    <name evidence="2" type="ORF">NEOLEDRAFT_1174188</name>
</gene>
<sequence>MESGLLSPPLTEADTPVDLDHTTLLQSLSVKDDPCQSPSRHERQLGDSELAFYLPSRQMGVNDMYLALEFRAVERVMRRSRVRVAWALLRLRHPLLASSVEMHDYHDVRFVYQAPESPDELLLDANTTLNYCAHPANELIDKYVNGPRTLSDSRLSYLTISQPGAGPSFLPTPPLSPSGQSDHSYEDMPSQEMYDYTVFMCVAHFIGDGMSVIDLSKLLLDILGSDKSTCQLEVQLRDEWHMRFGKSTNIPALPVAAEDRLPTLKGKFRRVAAKVDFLRDQQKNIGGQVFPRWQSKGRHISVRSVAFDAEKTAQILKKCKSECVSVSLVIFALCNMVWSRSHHGNKDLPAMMYSALSLRPYLKPAPPLSSDLFLAVGYFNVVLPSFIPKDSDEAKLFWHRARSARDQCFRTAKSQMLPFRSREMAHKRAEQARAWAVIDDTNAGSAPKLKEQPTAPADIFPKVPSATLLGISLLGNVNSLSDIAKAPLFEVKGMTPGVRQRAGGMLMFSFTFMQKLWIVVNWDELGYDREVFDTFWNGVVAGVDEFLC</sequence>
<evidence type="ECO:0008006" key="4">
    <source>
        <dbReference type="Google" id="ProtNLM"/>
    </source>
</evidence>
<reference evidence="2 3" key="1">
    <citation type="journal article" date="2016" name="Mol. Biol. Evol.">
        <title>Comparative Genomics of Early-Diverging Mushroom-Forming Fungi Provides Insights into the Origins of Lignocellulose Decay Capabilities.</title>
        <authorList>
            <person name="Nagy L.G."/>
            <person name="Riley R."/>
            <person name="Tritt A."/>
            <person name="Adam C."/>
            <person name="Daum C."/>
            <person name="Floudas D."/>
            <person name="Sun H."/>
            <person name="Yadav J.S."/>
            <person name="Pangilinan J."/>
            <person name="Larsson K.H."/>
            <person name="Matsuura K."/>
            <person name="Barry K."/>
            <person name="Labutti K."/>
            <person name="Kuo R."/>
            <person name="Ohm R.A."/>
            <person name="Bhattacharya S.S."/>
            <person name="Shirouzu T."/>
            <person name="Yoshinaga Y."/>
            <person name="Martin F.M."/>
            <person name="Grigoriev I.V."/>
            <person name="Hibbett D.S."/>
        </authorList>
    </citation>
    <scope>NUCLEOTIDE SEQUENCE [LARGE SCALE GENOMIC DNA]</scope>
    <source>
        <strain evidence="2 3">HHB14362 ss-1</strain>
    </source>
</reference>
<accession>A0A165W898</accession>
<organism evidence="2 3">
    <name type="scientific">Neolentinus lepideus HHB14362 ss-1</name>
    <dbReference type="NCBI Taxonomy" id="1314782"/>
    <lineage>
        <taxon>Eukaryota</taxon>
        <taxon>Fungi</taxon>
        <taxon>Dikarya</taxon>
        <taxon>Basidiomycota</taxon>
        <taxon>Agaricomycotina</taxon>
        <taxon>Agaricomycetes</taxon>
        <taxon>Gloeophyllales</taxon>
        <taxon>Gloeophyllaceae</taxon>
        <taxon>Neolentinus</taxon>
    </lineage>
</organism>
<name>A0A165W898_9AGAM</name>
<dbReference type="EMBL" id="KV425551">
    <property type="protein sequence ID" value="KZT30819.1"/>
    <property type="molecule type" value="Genomic_DNA"/>
</dbReference>
<feature type="region of interest" description="Disordered" evidence="1">
    <location>
        <begin position="167"/>
        <end position="186"/>
    </location>
</feature>
<dbReference type="Gene3D" id="3.30.559.10">
    <property type="entry name" value="Chloramphenicol acetyltransferase-like domain"/>
    <property type="match status" value="1"/>
</dbReference>
<dbReference type="OrthoDB" id="3355480at2759"/>
<evidence type="ECO:0000256" key="1">
    <source>
        <dbReference type="SAM" id="MobiDB-lite"/>
    </source>
</evidence>
<dbReference type="InterPro" id="IPR023213">
    <property type="entry name" value="CAT-like_dom_sf"/>
</dbReference>
<proteinExistence type="predicted"/>
<dbReference type="Proteomes" id="UP000076761">
    <property type="component" value="Unassembled WGS sequence"/>
</dbReference>
<evidence type="ECO:0000313" key="2">
    <source>
        <dbReference type="EMBL" id="KZT30819.1"/>
    </source>
</evidence>
<evidence type="ECO:0000313" key="3">
    <source>
        <dbReference type="Proteomes" id="UP000076761"/>
    </source>
</evidence>
<dbReference type="AlphaFoldDB" id="A0A165W898"/>
<keyword evidence="3" id="KW-1185">Reference proteome</keyword>
<dbReference type="InParanoid" id="A0A165W898"/>
<protein>
    <recommendedName>
        <fullName evidence="4">CoA-dependent acyltransferase</fullName>
    </recommendedName>
</protein>